<organism evidence="2 3">
    <name type="scientific">Schistosoma margrebowiei</name>
    <dbReference type="NCBI Taxonomy" id="48269"/>
    <lineage>
        <taxon>Eukaryota</taxon>
        <taxon>Metazoa</taxon>
        <taxon>Spiralia</taxon>
        <taxon>Lophotrochozoa</taxon>
        <taxon>Platyhelminthes</taxon>
        <taxon>Trematoda</taxon>
        <taxon>Digenea</taxon>
        <taxon>Strigeidida</taxon>
        <taxon>Schistosomatoidea</taxon>
        <taxon>Schistosomatidae</taxon>
        <taxon>Schistosoma</taxon>
    </lineage>
</organism>
<reference evidence="2 3" key="1">
    <citation type="submission" date="2018-11" db="EMBL/GenBank/DDBJ databases">
        <authorList>
            <consortium name="Pathogen Informatics"/>
        </authorList>
    </citation>
    <scope>NUCLEOTIDE SEQUENCE [LARGE SCALE GENOMIC DNA]</scope>
    <source>
        <strain evidence="2 3">Zambia</strain>
    </source>
</reference>
<accession>A0A183MVM9</accession>
<evidence type="ECO:0000256" key="1">
    <source>
        <dbReference type="SAM" id="MobiDB-lite"/>
    </source>
</evidence>
<sequence>MVLFSSVDVDGSNHILDGSHNNNDKFNFENDGNFDPSDSQLGRHKHNRNPPNFIAEYLLEIRCRNGGRYGYPAICYPGTGQYYL</sequence>
<keyword evidence="3" id="KW-1185">Reference proteome</keyword>
<gene>
    <name evidence="2" type="ORF">SMRZ_LOCUS20104</name>
</gene>
<evidence type="ECO:0000313" key="2">
    <source>
        <dbReference type="EMBL" id="VDP34193.1"/>
    </source>
</evidence>
<evidence type="ECO:0000313" key="3">
    <source>
        <dbReference type="Proteomes" id="UP000277204"/>
    </source>
</evidence>
<feature type="region of interest" description="Disordered" evidence="1">
    <location>
        <begin position="15"/>
        <end position="48"/>
    </location>
</feature>
<dbReference type="Proteomes" id="UP000277204">
    <property type="component" value="Unassembled WGS sequence"/>
</dbReference>
<dbReference type="AlphaFoldDB" id="A0A183MVM9"/>
<protein>
    <submittedName>
        <fullName evidence="2">Uncharacterized protein</fullName>
    </submittedName>
</protein>
<proteinExistence type="predicted"/>
<dbReference type="EMBL" id="UZAI01018181">
    <property type="protein sequence ID" value="VDP34193.1"/>
    <property type="molecule type" value="Genomic_DNA"/>
</dbReference>
<name>A0A183MVM9_9TREM</name>